<reference evidence="3" key="1">
    <citation type="submission" date="2013-03" db="EMBL/GenBank/DDBJ databases">
        <title>The Genome Sequence of Anopheles epiroticus epiroticus2.</title>
        <authorList>
            <consortium name="The Broad Institute Genomics Platform"/>
            <person name="Neafsey D.E."/>
            <person name="Howell P."/>
            <person name="Walker B."/>
            <person name="Young S.K."/>
            <person name="Zeng Q."/>
            <person name="Gargeya S."/>
            <person name="Fitzgerald M."/>
            <person name="Haas B."/>
            <person name="Abouelleil A."/>
            <person name="Allen A.W."/>
            <person name="Alvarado L."/>
            <person name="Arachchi H.M."/>
            <person name="Berlin A.M."/>
            <person name="Chapman S.B."/>
            <person name="Gainer-Dewar J."/>
            <person name="Goldberg J."/>
            <person name="Griggs A."/>
            <person name="Gujja S."/>
            <person name="Hansen M."/>
            <person name="Howarth C."/>
            <person name="Imamovic A."/>
            <person name="Ireland A."/>
            <person name="Larimer J."/>
            <person name="McCowan C."/>
            <person name="Murphy C."/>
            <person name="Pearson M."/>
            <person name="Poon T.W."/>
            <person name="Priest M."/>
            <person name="Roberts A."/>
            <person name="Saif S."/>
            <person name="Shea T."/>
            <person name="Sisk P."/>
            <person name="Sykes S."/>
            <person name="Wortman J."/>
            <person name="Nusbaum C."/>
            <person name="Birren B."/>
        </authorList>
    </citation>
    <scope>NUCLEOTIDE SEQUENCE [LARGE SCALE GENOMIC DNA]</scope>
    <source>
        <strain evidence="3">Epiroticus2</strain>
    </source>
</reference>
<evidence type="ECO:0000313" key="3">
    <source>
        <dbReference type="Proteomes" id="UP000075885"/>
    </source>
</evidence>
<feature type="compositionally biased region" description="Polar residues" evidence="1">
    <location>
        <begin position="82"/>
        <end position="91"/>
    </location>
</feature>
<protein>
    <recommendedName>
        <fullName evidence="4">ZAD domain-containing protein</fullName>
    </recommendedName>
</protein>
<reference evidence="2" key="2">
    <citation type="submission" date="2020-05" db="UniProtKB">
        <authorList>
            <consortium name="EnsemblMetazoa"/>
        </authorList>
    </citation>
    <scope>IDENTIFICATION</scope>
    <source>
        <strain evidence="2">Epiroticus2</strain>
    </source>
</reference>
<keyword evidence="3" id="KW-1185">Reference proteome</keyword>
<dbReference type="Proteomes" id="UP000075885">
    <property type="component" value="Unassembled WGS sequence"/>
</dbReference>
<feature type="region of interest" description="Disordered" evidence="1">
    <location>
        <begin position="82"/>
        <end position="165"/>
    </location>
</feature>
<dbReference type="STRING" id="199890.A0A182P7P0"/>
<organism evidence="2 3">
    <name type="scientific">Anopheles epiroticus</name>
    <dbReference type="NCBI Taxonomy" id="199890"/>
    <lineage>
        <taxon>Eukaryota</taxon>
        <taxon>Metazoa</taxon>
        <taxon>Ecdysozoa</taxon>
        <taxon>Arthropoda</taxon>
        <taxon>Hexapoda</taxon>
        <taxon>Insecta</taxon>
        <taxon>Pterygota</taxon>
        <taxon>Neoptera</taxon>
        <taxon>Endopterygota</taxon>
        <taxon>Diptera</taxon>
        <taxon>Nematocera</taxon>
        <taxon>Culicoidea</taxon>
        <taxon>Culicidae</taxon>
        <taxon>Anophelinae</taxon>
        <taxon>Anopheles</taxon>
    </lineage>
</organism>
<dbReference type="Gene3D" id="3.40.1800.20">
    <property type="match status" value="1"/>
</dbReference>
<dbReference type="EnsemblMetazoa" id="AEPI002943-RA">
    <property type="protein sequence ID" value="AEPI002943-PA"/>
    <property type="gene ID" value="AEPI002943"/>
</dbReference>
<evidence type="ECO:0008006" key="4">
    <source>
        <dbReference type="Google" id="ProtNLM"/>
    </source>
</evidence>
<accession>A0A182P7P0</accession>
<evidence type="ECO:0000256" key="1">
    <source>
        <dbReference type="SAM" id="MobiDB-lite"/>
    </source>
</evidence>
<feature type="compositionally biased region" description="Polar residues" evidence="1">
    <location>
        <begin position="103"/>
        <end position="128"/>
    </location>
</feature>
<name>A0A182P7P0_9DIPT</name>
<proteinExistence type="predicted"/>
<evidence type="ECO:0000313" key="2">
    <source>
        <dbReference type="EnsemblMetazoa" id="AEPI002943-PA"/>
    </source>
</evidence>
<sequence>MEKLYIFCCRLCLHDGSTNQLLEILSVKGLKEKIANIFNIEIASHDACTKNICLACFNETLNMEKQFRMYEEQKRTILDNQLRLQENSPETTGEVVCAPMTKPTATNMEENGDKNTVSTPERSSQGNLSEDKSPKTKRSANNSSGVNLEERDMHKSKSITQTSSD</sequence>
<dbReference type="VEuPathDB" id="VectorBase:AEPI002943"/>
<dbReference type="SUPFAM" id="SSF57716">
    <property type="entry name" value="Glucocorticoid receptor-like (DNA-binding domain)"/>
    <property type="match status" value="1"/>
</dbReference>
<dbReference type="AlphaFoldDB" id="A0A182P7P0"/>